<evidence type="ECO:0000256" key="4">
    <source>
        <dbReference type="RuleBase" id="RU000383"/>
    </source>
</evidence>
<evidence type="ECO:0000256" key="3">
    <source>
        <dbReference type="ARBA" id="ARBA00023306"/>
    </source>
</evidence>
<evidence type="ECO:0000259" key="5">
    <source>
        <dbReference type="SMART" id="SM00385"/>
    </source>
</evidence>
<name>A0A200R521_MACCD</name>
<dbReference type="InterPro" id="IPR006671">
    <property type="entry name" value="Cyclin_N"/>
</dbReference>
<dbReference type="Gene3D" id="1.10.472.10">
    <property type="entry name" value="Cyclin-like"/>
    <property type="match status" value="2"/>
</dbReference>
<dbReference type="OrthoDB" id="62at2759"/>
<organism evidence="6 7">
    <name type="scientific">Macleaya cordata</name>
    <name type="common">Five-seeded plume-poppy</name>
    <name type="synonym">Bocconia cordata</name>
    <dbReference type="NCBI Taxonomy" id="56857"/>
    <lineage>
        <taxon>Eukaryota</taxon>
        <taxon>Viridiplantae</taxon>
        <taxon>Streptophyta</taxon>
        <taxon>Embryophyta</taxon>
        <taxon>Tracheophyta</taxon>
        <taxon>Spermatophyta</taxon>
        <taxon>Magnoliopsida</taxon>
        <taxon>Ranunculales</taxon>
        <taxon>Papaveraceae</taxon>
        <taxon>Papaveroideae</taxon>
        <taxon>Macleaya</taxon>
    </lineage>
</organism>
<gene>
    <name evidence="6" type="ORF">BVC80_1835g198</name>
</gene>
<feature type="domain" description="Cyclin-like" evidence="5">
    <location>
        <begin position="100"/>
        <end position="193"/>
    </location>
</feature>
<dbReference type="CDD" id="cd20544">
    <property type="entry name" value="CYCLIN_AtCycD-like_rpt2"/>
    <property type="match status" value="1"/>
</dbReference>
<proteinExistence type="inferred from homology"/>
<keyword evidence="2 4" id="KW-0195">Cyclin</keyword>
<dbReference type="InterPro" id="IPR039361">
    <property type="entry name" value="Cyclin"/>
</dbReference>
<evidence type="ECO:0000313" key="7">
    <source>
        <dbReference type="Proteomes" id="UP000195402"/>
    </source>
</evidence>
<dbReference type="InParanoid" id="A0A200R521"/>
<dbReference type="Pfam" id="PF02984">
    <property type="entry name" value="Cyclin_C"/>
    <property type="match status" value="1"/>
</dbReference>
<reference evidence="6 7" key="1">
    <citation type="journal article" date="2017" name="Mol. Plant">
        <title>The Genome of Medicinal Plant Macleaya cordata Provides New Insights into Benzylisoquinoline Alkaloids Metabolism.</title>
        <authorList>
            <person name="Liu X."/>
            <person name="Liu Y."/>
            <person name="Huang P."/>
            <person name="Ma Y."/>
            <person name="Qing Z."/>
            <person name="Tang Q."/>
            <person name="Cao H."/>
            <person name="Cheng P."/>
            <person name="Zheng Y."/>
            <person name="Yuan Z."/>
            <person name="Zhou Y."/>
            <person name="Liu J."/>
            <person name="Tang Z."/>
            <person name="Zhuo Y."/>
            <person name="Zhang Y."/>
            <person name="Yu L."/>
            <person name="Huang J."/>
            <person name="Yang P."/>
            <person name="Peng Q."/>
            <person name="Zhang J."/>
            <person name="Jiang W."/>
            <person name="Zhang Z."/>
            <person name="Lin K."/>
            <person name="Ro D.K."/>
            <person name="Chen X."/>
            <person name="Xiong X."/>
            <person name="Shang Y."/>
            <person name="Huang S."/>
            <person name="Zeng J."/>
        </authorList>
    </citation>
    <scope>NUCLEOTIDE SEQUENCE [LARGE SCALE GENOMIC DNA]</scope>
    <source>
        <strain evidence="7">cv. BLH2017</strain>
        <tissue evidence="6">Root</tissue>
    </source>
</reference>
<protein>
    <submittedName>
        <fullName evidence="6">Cyclin</fullName>
    </submittedName>
</protein>
<evidence type="ECO:0000256" key="1">
    <source>
        <dbReference type="ARBA" id="ARBA00022618"/>
    </source>
</evidence>
<evidence type="ECO:0000256" key="2">
    <source>
        <dbReference type="ARBA" id="ARBA00023127"/>
    </source>
</evidence>
<dbReference type="PANTHER" id="PTHR10177">
    <property type="entry name" value="CYCLINS"/>
    <property type="match status" value="1"/>
</dbReference>
<sequence length="383" mass="43839">MAESSLLCDEENWLISTSPSTTHPRHYPTTHKMLKLAESCMGSSSSSSSYFYTTREDCWNAFMVCLQKEVDYMPEAGYVNDYVEHLQSSGYLHARSRAIQWFVKCHRRLNLSVETVFSAANYFDRFVSINHCNNKWEHWTIELLSVVCLSIAAKFIGEVSIPSLHQLHQMEDDDLDNSFQPYTIQQMELRVLKALGWRLSCVTAYSYLELLMHQLDSLQPDLHLTITSRVTELLLGTLSDLKFTEFRPSTIAVSALRCCLEEILPSKSNAYLSDLTSLIPQDQMSEIVNCHKIMEERVADPLMYTIIACGCSYFPSSPVTVMTMEAIDIYTFHVDLSLVKDSRPISNPKKRKREEDMLSNSKTQATVGVRFRDCPSQSFNAHR</sequence>
<dbReference type="EMBL" id="MVGT01000437">
    <property type="protein sequence ID" value="OVA17811.1"/>
    <property type="molecule type" value="Genomic_DNA"/>
</dbReference>
<keyword evidence="1" id="KW-0132">Cell division</keyword>
<dbReference type="InterPro" id="IPR013763">
    <property type="entry name" value="Cyclin-like_dom"/>
</dbReference>
<accession>A0A200R521</accession>
<dbReference type="AlphaFoldDB" id="A0A200R521"/>
<dbReference type="Pfam" id="PF00134">
    <property type="entry name" value="Cyclin_N"/>
    <property type="match status" value="1"/>
</dbReference>
<evidence type="ECO:0000313" key="6">
    <source>
        <dbReference type="EMBL" id="OVA17811.1"/>
    </source>
</evidence>
<dbReference type="InterPro" id="IPR004367">
    <property type="entry name" value="Cyclin_C-dom"/>
</dbReference>
<keyword evidence="3" id="KW-0131">Cell cycle</keyword>
<comment type="similarity">
    <text evidence="4">Belongs to the cyclin family.</text>
</comment>
<dbReference type="GO" id="GO:0051301">
    <property type="term" value="P:cell division"/>
    <property type="evidence" value="ECO:0007669"/>
    <property type="project" value="UniProtKB-KW"/>
</dbReference>
<dbReference type="SUPFAM" id="SSF47954">
    <property type="entry name" value="Cyclin-like"/>
    <property type="match status" value="2"/>
</dbReference>
<dbReference type="STRING" id="56857.A0A200R521"/>
<dbReference type="FunCoup" id="A0A200R521">
    <property type="interactions" value="332"/>
</dbReference>
<dbReference type="InterPro" id="IPR036915">
    <property type="entry name" value="Cyclin-like_sf"/>
</dbReference>
<dbReference type="Proteomes" id="UP000195402">
    <property type="component" value="Unassembled WGS sequence"/>
</dbReference>
<dbReference type="OMA" id="ISALWCT"/>
<dbReference type="SMART" id="SM00385">
    <property type="entry name" value="CYCLIN"/>
    <property type="match status" value="1"/>
</dbReference>
<comment type="caution">
    <text evidence="6">The sequence shown here is derived from an EMBL/GenBank/DDBJ whole genome shotgun (WGS) entry which is preliminary data.</text>
</comment>
<keyword evidence="7" id="KW-1185">Reference proteome</keyword>